<accession>U4L9C7</accession>
<protein>
    <submittedName>
        <fullName evidence="1">Uncharacterized protein</fullName>
    </submittedName>
</protein>
<evidence type="ECO:0000313" key="2">
    <source>
        <dbReference type="Proteomes" id="UP000018144"/>
    </source>
</evidence>
<gene>
    <name evidence="1" type="ORF">PCON_09764</name>
</gene>
<name>U4L9C7_PYROM</name>
<reference evidence="1 2" key="1">
    <citation type="journal article" date="2013" name="PLoS Genet.">
        <title>The genome and development-dependent transcriptomes of Pyronema confluens: a window into fungal evolution.</title>
        <authorList>
            <person name="Traeger S."/>
            <person name="Altegoer F."/>
            <person name="Freitag M."/>
            <person name="Gabaldon T."/>
            <person name="Kempken F."/>
            <person name="Kumar A."/>
            <person name="Marcet-Houben M."/>
            <person name="Poggeler S."/>
            <person name="Stajich J.E."/>
            <person name="Nowrousian M."/>
        </authorList>
    </citation>
    <scope>NUCLEOTIDE SEQUENCE [LARGE SCALE GENOMIC DNA]</scope>
    <source>
        <strain evidence="2">CBS 100304</strain>
        <tissue evidence="1">Vegetative mycelium</tissue>
    </source>
</reference>
<dbReference type="EMBL" id="HF935519">
    <property type="protein sequence ID" value="CCX10171.1"/>
    <property type="molecule type" value="Genomic_DNA"/>
</dbReference>
<keyword evidence="2" id="KW-1185">Reference proteome</keyword>
<dbReference type="AlphaFoldDB" id="U4L9C7"/>
<organism evidence="1 2">
    <name type="scientific">Pyronema omphalodes (strain CBS 100304)</name>
    <name type="common">Pyronema confluens</name>
    <dbReference type="NCBI Taxonomy" id="1076935"/>
    <lineage>
        <taxon>Eukaryota</taxon>
        <taxon>Fungi</taxon>
        <taxon>Dikarya</taxon>
        <taxon>Ascomycota</taxon>
        <taxon>Pezizomycotina</taxon>
        <taxon>Pezizomycetes</taxon>
        <taxon>Pezizales</taxon>
        <taxon>Pyronemataceae</taxon>
        <taxon>Pyronema</taxon>
    </lineage>
</organism>
<dbReference type="Proteomes" id="UP000018144">
    <property type="component" value="Unassembled WGS sequence"/>
</dbReference>
<sequence>MKLVGLVSTCSNLRGLILYTQ</sequence>
<proteinExistence type="predicted"/>
<evidence type="ECO:0000313" key="1">
    <source>
        <dbReference type="EMBL" id="CCX10171.1"/>
    </source>
</evidence>